<dbReference type="KEGG" id="vg:13405314"/>
<gene>
    <name evidence="1" type="ORF">P12024S_35</name>
</gene>
<evidence type="ECO:0000313" key="1">
    <source>
        <dbReference type="EMBL" id="AFM54696.1"/>
    </source>
</evidence>
<dbReference type="RefSeq" id="YP_006560375.1">
    <property type="nucleotide sequence ID" value="NC_018271.1"/>
</dbReference>
<keyword evidence="2" id="KW-1185">Reference proteome</keyword>
<proteinExistence type="predicted"/>
<reference evidence="1 2" key="1">
    <citation type="journal article" date="2012" name="J. Virol.">
        <title>Complete Genome Sequences of Two Persicivirga Bacteriophages, P12024S and P12024L.</title>
        <authorList>
            <person name="Kang I."/>
            <person name="Jang H."/>
            <person name="Cho J.C."/>
        </authorList>
    </citation>
    <scope>NUCLEOTIDE SEQUENCE [LARGE SCALE GENOMIC DNA]</scope>
</reference>
<accession>I6R131</accession>
<dbReference type="GeneID" id="13405314"/>
<evidence type="ECO:0000313" key="2">
    <source>
        <dbReference type="Proteomes" id="UP000002820"/>
    </source>
</evidence>
<dbReference type="EMBL" id="JQ823122">
    <property type="protein sequence ID" value="AFM54696.1"/>
    <property type="molecule type" value="Genomic_DNA"/>
</dbReference>
<sequence>MATKRKRKPKSKGLGDTIAKVTKWAGIEPCESCKKRQSKLNKWIPYNSVKNEMTQEQFDNWQQWKTDWNGSTLNDDDMTLIEDIYNSIRHTNISPCRTCGGNGWAQLIKVIDSISDKYK</sequence>
<organism evidence="1 2">
    <name type="scientific">Nonlabens phage P12024S</name>
    <dbReference type="NCBI Taxonomy" id="1168478"/>
    <lineage>
        <taxon>Viruses</taxon>
        <taxon>Duplodnaviria</taxon>
        <taxon>Heunggongvirae</taxon>
        <taxon>Uroviricota</taxon>
        <taxon>Caudoviricetes</taxon>
        <taxon>Inhavirus</taxon>
        <taxon>Inhavirus P12024S</taxon>
    </lineage>
</organism>
<dbReference type="Proteomes" id="UP000002820">
    <property type="component" value="Segment"/>
</dbReference>
<protein>
    <submittedName>
        <fullName evidence="1">Uncharacterized protein</fullName>
    </submittedName>
</protein>
<dbReference type="OrthoDB" id="31459at10239"/>
<name>I6R131_9CAUD</name>